<organism evidence="2 3">
    <name type="scientific">Candidula unifasciata</name>
    <dbReference type="NCBI Taxonomy" id="100452"/>
    <lineage>
        <taxon>Eukaryota</taxon>
        <taxon>Metazoa</taxon>
        <taxon>Spiralia</taxon>
        <taxon>Lophotrochozoa</taxon>
        <taxon>Mollusca</taxon>
        <taxon>Gastropoda</taxon>
        <taxon>Heterobranchia</taxon>
        <taxon>Euthyneura</taxon>
        <taxon>Panpulmonata</taxon>
        <taxon>Eupulmonata</taxon>
        <taxon>Stylommatophora</taxon>
        <taxon>Helicina</taxon>
        <taxon>Helicoidea</taxon>
        <taxon>Geomitridae</taxon>
        <taxon>Candidula</taxon>
    </lineage>
</organism>
<dbReference type="InterPro" id="IPR011583">
    <property type="entry name" value="Chitinase_II/V-like_cat"/>
</dbReference>
<dbReference type="InterPro" id="IPR029070">
    <property type="entry name" value="Chitinase_insertion_sf"/>
</dbReference>
<dbReference type="InterPro" id="IPR017853">
    <property type="entry name" value="GH"/>
</dbReference>
<dbReference type="SMART" id="SM00636">
    <property type="entry name" value="Glyco_18"/>
    <property type="match status" value="1"/>
</dbReference>
<dbReference type="PANTHER" id="PTHR11177">
    <property type="entry name" value="CHITINASE"/>
    <property type="match status" value="1"/>
</dbReference>
<dbReference type="GO" id="GO:0008061">
    <property type="term" value="F:chitin binding"/>
    <property type="evidence" value="ECO:0007669"/>
    <property type="project" value="InterPro"/>
</dbReference>
<feature type="domain" description="GH18" evidence="1">
    <location>
        <begin position="4"/>
        <end position="281"/>
    </location>
</feature>
<evidence type="ECO:0000313" key="3">
    <source>
        <dbReference type="Proteomes" id="UP000678393"/>
    </source>
</evidence>
<dbReference type="PANTHER" id="PTHR11177:SF317">
    <property type="entry name" value="CHITINASE 12-RELATED"/>
    <property type="match status" value="1"/>
</dbReference>
<dbReference type="AlphaFoldDB" id="A0A8S3ZHN6"/>
<dbReference type="GO" id="GO:0005975">
    <property type="term" value="P:carbohydrate metabolic process"/>
    <property type="evidence" value="ECO:0007669"/>
    <property type="project" value="InterPro"/>
</dbReference>
<accession>A0A8S3ZHN6</accession>
<proteinExistence type="predicted"/>
<dbReference type="InterPro" id="IPR001223">
    <property type="entry name" value="Glyco_hydro18_cat"/>
</dbReference>
<dbReference type="SUPFAM" id="SSF51445">
    <property type="entry name" value="(Trans)glycosidases"/>
    <property type="match status" value="1"/>
</dbReference>
<feature type="non-terminal residue" evidence="2">
    <location>
        <position position="281"/>
    </location>
</feature>
<protein>
    <recommendedName>
        <fullName evidence="1">GH18 domain-containing protein</fullName>
    </recommendedName>
</protein>
<name>A0A8S3ZHN6_9EUPU</name>
<dbReference type="Gene3D" id="3.20.20.80">
    <property type="entry name" value="Glycosidases"/>
    <property type="match status" value="1"/>
</dbReference>
<evidence type="ECO:0000313" key="2">
    <source>
        <dbReference type="EMBL" id="CAG5126646.1"/>
    </source>
</evidence>
<dbReference type="PROSITE" id="PS51910">
    <property type="entry name" value="GH18_2"/>
    <property type="match status" value="1"/>
</dbReference>
<evidence type="ECO:0000259" key="1">
    <source>
        <dbReference type="PROSITE" id="PS51910"/>
    </source>
</evidence>
<keyword evidence="3" id="KW-1185">Reference proteome</keyword>
<dbReference type="GO" id="GO:0006032">
    <property type="term" value="P:chitin catabolic process"/>
    <property type="evidence" value="ECO:0007669"/>
    <property type="project" value="TreeGrafter"/>
</dbReference>
<sequence>SWSYMRACYYTNWSQFASNYQFFPARIPPLLCTHIIFAYADIRATNITPNEFNDVIMYTRLNRLKRDNPSLQIILAVGGWAAGGERFSRLVSREASMNQFTTNLINYTRRHGLDGINIDWQYPTAGDRGSDVIDRERFTRLLQCSHTTPHIWARVPFEWLVGFWYLDFAYLMAYDMHGQWDSNLGALHHSPLDPEIRTFVLGWIQAGFPAEKLVLGVAGFGRSFSLTSDPSGSGLGQPVSGGGAAGAFSGEPGLLDYGEPQQKTILCFASRRLIASCRQDS</sequence>
<dbReference type="OrthoDB" id="76388at2759"/>
<dbReference type="InterPro" id="IPR050314">
    <property type="entry name" value="Glycosyl_Hydrlase_18"/>
</dbReference>
<comment type="caution">
    <text evidence="2">The sequence shown here is derived from an EMBL/GenBank/DDBJ whole genome shotgun (WGS) entry which is preliminary data.</text>
</comment>
<dbReference type="Pfam" id="PF00704">
    <property type="entry name" value="Glyco_hydro_18"/>
    <property type="match status" value="2"/>
</dbReference>
<dbReference type="EMBL" id="CAJHNH020002413">
    <property type="protein sequence ID" value="CAG5126646.1"/>
    <property type="molecule type" value="Genomic_DNA"/>
</dbReference>
<dbReference type="Proteomes" id="UP000678393">
    <property type="component" value="Unassembled WGS sequence"/>
</dbReference>
<reference evidence="2" key="1">
    <citation type="submission" date="2021-04" db="EMBL/GenBank/DDBJ databases">
        <authorList>
            <consortium name="Molecular Ecology Group"/>
        </authorList>
    </citation>
    <scope>NUCLEOTIDE SEQUENCE</scope>
</reference>
<dbReference type="Gene3D" id="3.10.50.10">
    <property type="match status" value="1"/>
</dbReference>
<dbReference type="GO" id="GO:0004568">
    <property type="term" value="F:chitinase activity"/>
    <property type="evidence" value="ECO:0007669"/>
    <property type="project" value="TreeGrafter"/>
</dbReference>
<dbReference type="GO" id="GO:0005576">
    <property type="term" value="C:extracellular region"/>
    <property type="evidence" value="ECO:0007669"/>
    <property type="project" value="TreeGrafter"/>
</dbReference>
<gene>
    <name evidence="2" type="ORF">CUNI_LOCUS12204</name>
</gene>